<evidence type="ECO:0000256" key="8">
    <source>
        <dbReference type="HAMAP-Rule" id="MF_00181"/>
    </source>
</evidence>
<comment type="cofactor">
    <cofactor evidence="8">
        <name>Mn(2+)</name>
        <dbReference type="ChEBI" id="CHEBI:29035"/>
    </cofactor>
    <text evidence="8">Binds 2 manganese ions per subunit.</text>
</comment>
<evidence type="ECO:0000313" key="10">
    <source>
        <dbReference type="EMBL" id="BDB96460.1"/>
    </source>
</evidence>
<dbReference type="NCBIfam" id="NF002077">
    <property type="entry name" value="PRK00913.2-4"/>
    <property type="match status" value="1"/>
</dbReference>
<dbReference type="GO" id="GO:0004177">
    <property type="term" value="F:aminopeptidase activity"/>
    <property type="evidence" value="ECO:0007669"/>
    <property type="project" value="UniProtKB-KW"/>
</dbReference>
<dbReference type="InterPro" id="IPR000819">
    <property type="entry name" value="Peptidase_M17_C"/>
</dbReference>
<feature type="active site" evidence="8">
    <location>
        <position position="341"/>
    </location>
</feature>
<proteinExistence type="inferred from homology"/>
<feature type="binding site" evidence="8">
    <location>
        <position position="255"/>
    </location>
    <ligand>
        <name>Mn(2+)</name>
        <dbReference type="ChEBI" id="CHEBI:29035"/>
        <label>2</label>
    </ligand>
</feature>
<dbReference type="EMBL" id="AP025225">
    <property type="protein sequence ID" value="BDB96460.1"/>
    <property type="molecule type" value="Genomic_DNA"/>
</dbReference>
<dbReference type="Gene3D" id="3.40.630.10">
    <property type="entry name" value="Zn peptidases"/>
    <property type="match status" value="1"/>
</dbReference>
<comment type="catalytic activity">
    <reaction evidence="2 8">
        <text>Release of an N-terminal amino acid, preferentially leucine, but not glutamic or aspartic acids.</text>
        <dbReference type="EC" id="3.4.11.10"/>
    </reaction>
</comment>
<feature type="binding site" evidence="8">
    <location>
        <position position="260"/>
    </location>
    <ligand>
        <name>Mn(2+)</name>
        <dbReference type="ChEBI" id="CHEBI:29035"/>
        <label>2</label>
    </ligand>
</feature>
<dbReference type="PRINTS" id="PR00481">
    <property type="entry name" value="LAMNOPPTDASE"/>
</dbReference>
<protein>
    <recommendedName>
        <fullName evidence="8">Probable cytosol aminopeptidase</fullName>
        <ecNumber evidence="8">3.4.11.1</ecNumber>
    </recommendedName>
    <alternativeName>
        <fullName evidence="8">Leucine aminopeptidase</fullName>
        <shortName evidence="8">LAP</shortName>
        <ecNumber evidence="8">3.4.11.10</ecNumber>
    </alternativeName>
    <alternativeName>
        <fullName evidence="8">Leucyl aminopeptidase</fullName>
    </alternativeName>
</protein>
<keyword evidence="5 8" id="KW-0645">Protease</keyword>
<keyword evidence="6 8" id="KW-0378">Hydrolase</keyword>
<evidence type="ECO:0000256" key="1">
    <source>
        <dbReference type="ARBA" id="ARBA00000135"/>
    </source>
</evidence>
<feature type="domain" description="Cytosol aminopeptidase" evidence="9">
    <location>
        <begin position="335"/>
        <end position="342"/>
    </location>
</feature>
<dbReference type="NCBIfam" id="NF002075">
    <property type="entry name" value="PRK00913.2-2"/>
    <property type="match status" value="1"/>
</dbReference>
<evidence type="ECO:0000256" key="5">
    <source>
        <dbReference type="ARBA" id="ARBA00022670"/>
    </source>
</evidence>
<evidence type="ECO:0000256" key="3">
    <source>
        <dbReference type="ARBA" id="ARBA00009528"/>
    </source>
</evidence>
<keyword evidence="8" id="KW-0963">Cytoplasm</keyword>
<feature type="binding site" evidence="8">
    <location>
        <position position="339"/>
    </location>
    <ligand>
        <name>Mn(2+)</name>
        <dbReference type="ChEBI" id="CHEBI:29035"/>
        <label>2</label>
    </ligand>
</feature>
<sequence length="491" mass="52765">MKVRFKSRHEVGVPIVIGAFSDGSLTSSEEFHLFKSVKRAVESFSVPFGKACFLDVRDGNGAKVIIVGLGARQEVLSRRDASEIGARMCVVCEDMGMFNISIAADAKFIGESANSIAFGYLLRSHKFDKYKIKKSDGKSCEWSCRLLDIVTLSPVEDEKDFFKFEKIADAVRWARAMCNEPANVLYPESFAAEISDKLVPLGVDVEVMGEKMLVDMGFGGIIGVGQGSERPPRFVVMKWNGAKDKKEAPVAFVGKGVTFDSGGISIKPSRNMDHMKADMSGAAIVAALMGFLAAAKISINAVGAVALAENMVSGRAQRPGDIIRSLSGKTIEVLNTDAEGRIILADALYYVQGLNPKHIIDIATLTGAARIAVGKSMAALISNDDELAGVLDKSGKIVGERVCRLPIVDEYEKELDSHIADVKNITSDGVGAGTITAAMFLRRFIPDCSSWAHIDIASVDFADSSNILCERGATAFGLQLLCEAVEKMANV</sequence>
<dbReference type="InterPro" id="IPR008283">
    <property type="entry name" value="Peptidase_M17_N"/>
</dbReference>
<comment type="function">
    <text evidence="8">Presumably involved in the processing and regular turnover of intracellular proteins. Catalyzes the removal of unsubstituted N-terminal amino acids from various peptides.</text>
</comment>
<dbReference type="RefSeq" id="WP_236864842.1">
    <property type="nucleotide sequence ID" value="NZ_AP025225.1"/>
</dbReference>
<dbReference type="Gene3D" id="3.40.220.10">
    <property type="entry name" value="Leucine Aminopeptidase, subunit E, domain 1"/>
    <property type="match status" value="1"/>
</dbReference>
<gene>
    <name evidence="8 10" type="primary">pepA</name>
    <name evidence="10" type="ORF">HYD_5930</name>
</gene>
<dbReference type="Proteomes" id="UP001320209">
    <property type="component" value="Chromosome"/>
</dbReference>
<dbReference type="PANTHER" id="PTHR11963:SF23">
    <property type="entry name" value="CYTOSOL AMINOPEPTIDASE"/>
    <property type="match status" value="1"/>
</dbReference>
<feature type="binding site" evidence="8">
    <location>
        <position position="260"/>
    </location>
    <ligand>
        <name>Mn(2+)</name>
        <dbReference type="ChEBI" id="CHEBI:29035"/>
        <label>1</label>
    </ligand>
</feature>
<comment type="similarity">
    <text evidence="3 8">Belongs to the peptidase M17 family.</text>
</comment>
<name>A0ABM7VAA0_9PROT</name>
<dbReference type="CDD" id="cd00433">
    <property type="entry name" value="Peptidase_M17"/>
    <property type="match status" value="1"/>
</dbReference>
<keyword evidence="11" id="KW-1185">Reference proteome</keyword>
<dbReference type="EC" id="3.4.11.10" evidence="8"/>
<dbReference type="PROSITE" id="PS00631">
    <property type="entry name" value="CYTOSOL_AP"/>
    <property type="match status" value="1"/>
</dbReference>
<feature type="binding site" evidence="8">
    <location>
        <position position="278"/>
    </location>
    <ligand>
        <name>Mn(2+)</name>
        <dbReference type="ChEBI" id="CHEBI:29035"/>
        <label>2</label>
    </ligand>
</feature>
<dbReference type="InterPro" id="IPR023042">
    <property type="entry name" value="Peptidase_M17_leu_NH2_pept"/>
</dbReference>
<dbReference type="SUPFAM" id="SSF53187">
    <property type="entry name" value="Zn-dependent exopeptidases"/>
    <property type="match status" value="1"/>
</dbReference>
<feature type="binding site" evidence="8">
    <location>
        <position position="339"/>
    </location>
    <ligand>
        <name>Mn(2+)</name>
        <dbReference type="ChEBI" id="CHEBI:29035"/>
        <label>1</label>
    </ligand>
</feature>
<dbReference type="InterPro" id="IPR011356">
    <property type="entry name" value="Leucine_aapep/pepB"/>
</dbReference>
<feature type="active site" evidence="8">
    <location>
        <position position="267"/>
    </location>
</feature>
<dbReference type="PANTHER" id="PTHR11963">
    <property type="entry name" value="LEUCINE AMINOPEPTIDASE-RELATED"/>
    <property type="match status" value="1"/>
</dbReference>
<evidence type="ECO:0000256" key="4">
    <source>
        <dbReference type="ARBA" id="ARBA00022438"/>
    </source>
</evidence>
<comment type="catalytic activity">
    <reaction evidence="1 8">
        <text>Release of an N-terminal amino acid, Xaa-|-Yaa-, in which Xaa is preferably Leu, but may be other amino acids including Pro although not Arg or Lys, and Yaa may be Pro. Amino acid amides and methyl esters are also readily hydrolyzed, but rates on arylamides are exceedingly low.</text>
        <dbReference type="EC" id="3.4.11.1"/>
    </reaction>
</comment>
<dbReference type="EC" id="3.4.11.1" evidence="8"/>
<evidence type="ECO:0000256" key="2">
    <source>
        <dbReference type="ARBA" id="ARBA00000967"/>
    </source>
</evidence>
<dbReference type="Pfam" id="PF00883">
    <property type="entry name" value="Peptidase_M17"/>
    <property type="match status" value="1"/>
</dbReference>
<reference evidence="10" key="1">
    <citation type="submission" date="2021-10" db="EMBL/GenBank/DDBJ databases">
        <title>Genome Sequence of The Candidatus Hydrogeosomobacter endosymbioticus, an Intracellular Bacterial Symbiont of the Anaerobic Ciliate GW7.</title>
        <authorList>
            <person name="Shiohama Y."/>
            <person name="Shinzato N."/>
        </authorList>
    </citation>
    <scope>NUCLEOTIDE SEQUENCE [LARGE SCALE GENOMIC DNA]</scope>
    <source>
        <strain evidence="10">200920</strain>
    </source>
</reference>
<evidence type="ECO:0000259" key="9">
    <source>
        <dbReference type="PROSITE" id="PS00631"/>
    </source>
</evidence>
<comment type="subcellular location">
    <subcellularLocation>
        <location evidence="8">Cytoplasm</location>
    </subcellularLocation>
</comment>
<dbReference type="Pfam" id="PF02789">
    <property type="entry name" value="Peptidase_M17_N"/>
    <property type="match status" value="1"/>
</dbReference>
<evidence type="ECO:0000313" key="11">
    <source>
        <dbReference type="Proteomes" id="UP001320209"/>
    </source>
</evidence>
<keyword evidence="8" id="KW-0479">Metal-binding</keyword>
<dbReference type="HAMAP" id="MF_00181">
    <property type="entry name" value="Cytosol_peptidase_M17"/>
    <property type="match status" value="1"/>
</dbReference>
<dbReference type="SUPFAM" id="SSF52949">
    <property type="entry name" value="Macro domain-like"/>
    <property type="match status" value="1"/>
</dbReference>
<dbReference type="InterPro" id="IPR043472">
    <property type="entry name" value="Macro_dom-like"/>
</dbReference>
<organism evidence="10 11">
    <name type="scientific">Candidatus Hydrogenosomobacter endosymbioticus</name>
    <dbReference type="NCBI Taxonomy" id="2558174"/>
    <lineage>
        <taxon>Bacteria</taxon>
        <taxon>Pseudomonadati</taxon>
        <taxon>Pseudomonadota</taxon>
        <taxon>Alphaproteobacteria</taxon>
        <taxon>Holosporales</taxon>
        <taxon>Holosporaceae</taxon>
        <taxon>Candidatus Hydrogenosomobacter</taxon>
    </lineage>
</organism>
<keyword evidence="7 8" id="KW-0464">Manganese</keyword>
<accession>A0ABM7VAA0</accession>
<evidence type="ECO:0000256" key="6">
    <source>
        <dbReference type="ARBA" id="ARBA00022801"/>
    </source>
</evidence>
<keyword evidence="4 8" id="KW-0031">Aminopeptidase</keyword>
<feature type="binding site" evidence="8">
    <location>
        <position position="337"/>
    </location>
    <ligand>
        <name>Mn(2+)</name>
        <dbReference type="ChEBI" id="CHEBI:29035"/>
        <label>1</label>
    </ligand>
</feature>
<evidence type="ECO:0000256" key="7">
    <source>
        <dbReference type="ARBA" id="ARBA00023211"/>
    </source>
</evidence>